<feature type="domain" description="EF-hand" evidence="5">
    <location>
        <begin position="109"/>
        <end position="144"/>
    </location>
</feature>
<dbReference type="SUPFAM" id="SSF47473">
    <property type="entry name" value="EF-hand"/>
    <property type="match status" value="3"/>
</dbReference>
<dbReference type="Pfam" id="PF13202">
    <property type="entry name" value="EF-hand_5"/>
    <property type="match status" value="2"/>
</dbReference>
<feature type="chain" id="PRO_5021757831" evidence="4">
    <location>
        <begin position="27"/>
        <end position="399"/>
    </location>
</feature>
<keyword evidence="2" id="KW-0677">Repeat</keyword>
<dbReference type="EMBL" id="CP036526">
    <property type="protein sequence ID" value="QDT09291.1"/>
    <property type="molecule type" value="Genomic_DNA"/>
</dbReference>
<dbReference type="PROSITE" id="PS00018">
    <property type="entry name" value="EF_HAND_1"/>
    <property type="match status" value="5"/>
</dbReference>
<sequence precursor="true">MNQPLRFFRSLACLACISIFVTPAFSQDGPERRELMKLELIPYDLKEATRTMTVYDRDDNGAMDQSELERLQWSAEAADFDLDKNGELTHLEVGIRQAYLRSRDDITEADINNVNMFLSRYDKNRNGQLDQDEVQVADLPAGPDEFDSNRDGIITARELAVQLAFDRVLRSEMGIDPVDQNRANRVVKHFDTDADKRLSTEEASQSPLPKPASEFDEDDDQLSLMELATMYAVHRRDMGLSKFDTKKVHGIFVRHDPDGDGKILIGPSKEQMEKQREQTEKQFGKGAKVSLAESPLTLQLKNTLGKFDANKDNVVTIAEVEARLAEIRKGLGYAQAEYQKARQLITRYDSDRSKHIETAELDAAVSAGQLPKNLFAVADANKDGKITLEELAAHFGANK</sequence>
<dbReference type="SMART" id="SM00054">
    <property type="entry name" value="EFh"/>
    <property type="match status" value="5"/>
</dbReference>
<protein>
    <submittedName>
        <fullName evidence="6">EF hand</fullName>
    </submittedName>
</protein>
<evidence type="ECO:0000313" key="6">
    <source>
        <dbReference type="EMBL" id="QDT09291.1"/>
    </source>
</evidence>
<reference evidence="6 7" key="1">
    <citation type="submission" date="2019-02" db="EMBL/GenBank/DDBJ databases">
        <title>Deep-cultivation of Planctomycetes and their phenomic and genomic characterization uncovers novel biology.</title>
        <authorList>
            <person name="Wiegand S."/>
            <person name="Jogler M."/>
            <person name="Boedeker C."/>
            <person name="Pinto D."/>
            <person name="Vollmers J."/>
            <person name="Rivas-Marin E."/>
            <person name="Kohn T."/>
            <person name="Peeters S.H."/>
            <person name="Heuer A."/>
            <person name="Rast P."/>
            <person name="Oberbeckmann S."/>
            <person name="Bunk B."/>
            <person name="Jeske O."/>
            <person name="Meyerdierks A."/>
            <person name="Storesund J.E."/>
            <person name="Kallscheuer N."/>
            <person name="Luecker S."/>
            <person name="Lage O.M."/>
            <person name="Pohl T."/>
            <person name="Merkel B.J."/>
            <person name="Hornburger P."/>
            <person name="Mueller R.-W."/>
            <person name="Bruemmer F."/>
            <person name="Labrenz M."/>
            <person name="Spormann A.M."/>
            <person name="Op den Camp H."/>
            <person name="Overmann J."/>
            <person name="Amann R."/>
            <person name="Jetten M.S.M."/>
            <person name="Mascher T."/>
            <person name="Medema M.H."/>
            <person name="Devos D.P."/>
            <person name="Kaster A.-K."/>
            <person name="Ovreas L."/>
            <person name="Rohde M."/>
            <person name="Galperin M.Y."/>
            <person name="Jogler C."/>
        </authorList>
    </citation>
    <scope>NUCLEOTIDE SEQUENCE [LARGE SCALE GENOMIC DNA]</scope>
    <source>
        <strain evidence="6 7">K23_9</strain>
    </source>
</reference>
<dbReference type="RefSeq" id="WP_145416873.1">
    <property type="nucleotide sequence ID" value="NZ_CP036526.1"/>
</dbReference>
<keyword evidence="1" id="KW-0479">Metal-binding</keyword>
<name>A0A517NQ99_9BACT</name>
<evidence type="ECO:0000256" key="3">
    <source>
        <dbReference type="SAM" id="MobiDB-lite"/>
    </source>
</evidence>
<dbReference type="AlphaFoldDB" id="A0A517NQ99"/>
<dbReference type="InterPro" id="IPR039647">
    <property type="entry name" value="EF_hand_pair_protein_CML-like"/>
</dbReference>
<feature type="domain" description="EF-hand" evidence="5">
    <location>
        <begin position="366"/>
        <end position="399"/>
    </location>
</feature>
<evidence type="ECO:0000313" key="7">
    <source>
        <dbReference type="Proteomes" id="UP000319817"/>
    </source>
</evidence>
<dbReference type="Gene3D" id="1.10.238.10">
    <property type="entry name" value="EF-hand"/>
    <property type="match status" value="4"/>
</dbReference>
<accession>A0A517NQ99</accession>
<feature type="region of interest" description="Disordered" evidence="3">
    <location>
        <begin position="193"/>
        <end position="218"/>
    </location>
</feature>
<evidence type="ECO:0000256" key="2">
    <source>
        <dbReference type="ARBA" id="ARBA00022737"/>
    </source>
</evidence>
<gene>
    <name evidence="6" type="ORF">K239x_12370</name>
</gene>
<dbReference type="OrthoDB" id="113323at2"/>
<dbReference type="PANTHER" id="PTHR10891">
    <property type="entry name" value="EF-HAND CALCIUM-BINDING DOMAIN CONTAINING PROTEIN"/>
    <property type="match status" value="1"/>
</dbReference>
<evidence type="ECO:0000259" key="5">
    <source>
        <dbReference type="PROSITE" id="PS50222"/>
    </source>
</evidence>
<dbReference type="InterPro" id="IPR011992">
    <property type="entry name" value="EF-hand-dom_pair"/>
</dbReference>
<feature type="signal peptide" evidence="4">
    <location>
        <begin position="1"/>
        <end position="26"/>
    </location>
</feature>
<dbReference type="InterPro" id="IPR018247">
    <property type="entry name" value="EF_Hand_1_Ca_BS"/>
</dbReference>
<dbReference type="PROSITE" id="PS50222">
    <property type="entry name" value="EF_HAND_2"/>
    <property type="match status" value="2"/>
</dbReference>
<dbReference type="GO" id="GO:0005509">
    <property type="term" value="F:calcium ion binding"/>
    <property type="evidence" value="ECO:0007669"/>
    <property type="project" value="InterPro"/>
</dbReference>
<dbReference type="InterPro" id="IPR002048">
    <property type="entry name" value="EF_hand_dom"/>
</dbReference>
<keyword evidence="4" id="KW-0732">Signal</keyword>
<dbReference type="Proteomes" id="UP000319817">
    <property type="component" value="Chromosome"/>
</dbReference>
<evidence type="ECO:0000256" key="1">
    <source>
        <dbReference type="ARBA" id="ARBA00022723"/>
    </source>
</evidence>
<evidence type="ECO:0000256" key="4">
    <source>
        <dbReference type="SAM" id="SignalP"/>
    </source>
</evidence>
<proteinExistence type="predicted"/>
<keyword evidence="7" id="KW-1185">Reference proteome</keyword>
<organism evidence="6 7">
    <name type="scientific">Stieleria marina</name>
    <dbReference type="NCBI Taxonomy" id="1930275"/>
    <lineage>
        <taxon>Bacteria</taxon>
        <taxon>Pseudomonadati</taxon>
        <taxon>Planctomycetota</taxon>
        <taxon>Planctomycetia</taxon>
        <taxon>Pirellulales</taxon>
        <taxon>Pirellulaceae</taxon>
        <taxon>Stieleria</taxon>
    </lineage>
</organism>